<dbReference type="SUPFAM" id="SSF52540">
    <property type="entry name" value="P-loop containing nucleoside triphosphate hydrolases"/>
    <property type="match status" value="1"/>
</dbReference>
<dbReference type="GO" id="GO:0006302">
    <property type="term" value="P:double-strand break repair"/>
    <property type="evidence" value="ECO:0007669"/>
    <property type="project" value="TreeGrafter"/>
</dbReference>
<accession>A0A926D0G9</accession>
<keyword evidence="7 12" id="KW-0227">DNA damage</keyword>
<dbReference type="Proteomes" id="UP000654279">
    <property type="component" value="Unassembled WGS sequence"/>
</dbReference>
<keyword evidence="9 12" id="KW-0238">DNA-binding</keyword>
<evidence type="ECO:0000256" key="3">
    <source>
        <dbReference type="ARBA" id="ARBA00020170"/>
    </source>
</evidence>
<feature type="binding site" evidence="12">
    <location>
        <begin position="30"/>
        <end position="37"/>
    </location>
    <ligand>
        <name>ATP</name>
        <dbReference type="ChEBI" id="CHEBI:30616"/>
    </ligand>
</feature>
<dbReference type="PANTHER" id="PTHR32182">
    <property type="entry name" value="DNA REPLICATION AND REPAIR PROTEIN RECF"/>
    <property type="match status" value="1"/>
</dbReference>
<evidence type="ECO:0000256" key="7">
    <source>
        <dbReference type="ARBA" id="ARBA00022763"/>
    </source>
</evidence>
<evidence type="ECO:0000256" key="13">
    <source>
        <dbReference type="RuleBase" id="RU000578"/>
    </source>
</evidence>
<dbReference type="InterPro" id="IPR001238">
    <property type="entry name" value="DNA-binding_RecF"/>
</dbReference>
<name>A0A926D0G9_9FIRM</name>
<evidence type="ECO:0000256" key="10">
    <source>
        <dbReference type="ARBA" id="ARBA00023204"/>
    </source>
</evidence>
<evidence type="ECO:0000256" key="5">
    <source>
        <dbReference type="ARBA" id="ARBA00022705"/>
    </source>
</evidence>
<evidence type="ECO:0000313" key="16">
    <source>
        <dbReference type="Proteomes" id="UP000654279"/>
    </source>
</evidence>
<dbReference type="GO" id="GO:0005737">
    <property type="term" value="C:cytoplasm"/>
    <property type="evidence" value="ECO:0007669"/>
    <property type="project" value="UniProtKB-SubCell"/>
</dbReference>
<dbReference type="PROSITE" id="PS00617">
    <property type="entry name" value="RECF_1"/>
    <property type="match status" value="1"/>
</dbReference>
<feature type="domain" description="RecF/RecN/SMC N-terminal" evidence="14">
    <location>
        <begin position="3"/>
        <end position="353"/>
    </location>
</feature>
<evidence type="ECO:0000256" key="4">
    <source>
        <dbReference type="ARBA" id="ARBA00022490"/>
    </source>
</evidence>
<dbReference type="GO" id="GO:0003697">
    <property type="term" value="F:single-stranded DNA binding"/>
    <property type="evidence" value="ECO:0007669"/>
    <property type="project" value="UniProtKB-UniRule"/>
</dbReference>
<dbReference type="HAMAP" id="MF_00365">
    <property type="entry name" value="RecF"/>
    <property type="match status" value="1"/>
</dbReference>
<evidence type="ECO:0000256" key="9">
    <source>
        <dbReference type="ARBA" id="ARBA00023125"/>
    </source>
</evidence>
<dbReference type="AlphaFoldDB" id="A0A926D0G9"/>
<keyword evidence="16" id="KW-1185">Reference proteome</keyword>
<reference evidence="15" key="1">
    <citation type="submission" date="2020-08" db="EMBL/GenBank/DDBJ databases">
        <title>Genome public.</title>
        <authorList>
            <person name="Liu C."/>
            <person name="Sun Q."/>
        </authorList>
    </citation>
    <scope>NUCLEOTIDE SEQUENCE</scope>
    <source>
        <strain evidence="15">NSJ-44</strain>
    </source>
</reference>
<keyword evidence="8 12" id="KW-0067">ATP-binding</keyword>
<evidence type="ECO:0000256" key="1">
    <source>
        <dbReference type="ARBA" id="ARBA00004496"/>
    </source>
</evidence>
<keyword evidence="4 12" id="KW-0963">Cytoplasm</keyword>
<evidence type="ECO:0000259" key="14">
    <source>
        <dbReference type="Pfam" id="PF02463"/>
    </source>
</evidence>
<comment type="function">
    <text evidence="12 13">The RecF protein is involved in DNA metabolism; it is required for DNA replication and normal SOS inducibility. RecF binds preferentially to single-stranded, linear DNA. It also seems to bind ATP.</text>
</comment>
<dbReference type="InterPro" id="IPR027417">
    <property type="entry name" value="P-loop_NTPase"/>
</dbReference>
<keyword evidence="11 12" id="KW-0742">SOS response</keyword>
<keyword evidence="10 12" id="KW-0234">DNA repair</keyword>
<dbReference type="PROSITE" id="PS00618">
    <property type="entry name" value="RECF_2"/>
    <property type="match status" value="1"/>
</dbReference>
<keyword evidence="6 12" id="KW-0547">Nucleotide-binding</keyword>
<evidence type="ECO:0000256" key="11">
    <source>
        <dbReference type="ARBA" id="ARBA00023236"/>
    </source>
</evidence>
<gene>
    <name evidence="12 15" type="primary">recF</name>
    <name evidence="15" type="ORF">H8699_07580</name>
</gene>
<evidence type="ECO:0000256" key="6">
    <source>
        <dbReference type="ARBA" id="ARBA00022741"/>
    </source>
</evidence>
<comment type="similarity">
    <text evidence="2 12 13">Belongs to the RecF family.</text>
</comment>
<evidence type="ECO:0000313" key="15">
    <source>
        <dbReference type="EMBL" id="MBC8529284.1"/>
    </source>
</evidence>
<dbReference type="InterPro" id="IPR018078">
    <property type="entry name" value="DNA-binding_RecF_CS"/>
</dbReference>
<evidence type="ECO:0000256" key="2">
    <source>
        <dbReference type="ARBA" id="ARBA00008016"/>
    </source>
</evidence>
<dbReference type="NCBIfam" id="TIGR00611">
    <property type="entry name" value="recf"/>
    <property type="match status" value="1"/>
</dbReference>
<dbReference type="Gene3D" id="1.20.1050.90">
    <property type="entry name" value="RecF/RecN/SMC, N-terminal domain"/>
    <property type="match status" value="1"/>
</dbReference>
<dbReference type="GO" id="GO:0009432">
    <property type="term" value="P:SOS response"/>
    <property type="evidence" value="ECO:0007669"/>
    <property type="project" value="UniProtKB-UniRule"/>
</dbReference>
<comment type="caution">
    <text evidence="15">The sequence shown here is derived from an EMBL/GenBank/DDBJ whole genome shotgun (WGS) entry which is preliminary data.</text>
</comment>
<sequence length="373" mass="42433">MRVERLELQDFRSYQKAVLDFDQEVTVFSGENAKGKTNLLEAIFLCCTARSHRTPRDRELIHFGSEGAQIVTSISRLNGKSQIKLQLSEKGRKKAWVGGAELPRIGELLGVLNGVMFSPEDLRLVKDGPDVRRRFLDISLSQISPLYFNALSNYQRALRQRNILLRQLVEKKNAGQGDLDLWDLQLSRYGAQVAFRRAEWVGRLCQAAQRIYYDISGGREHLTLLYQTKLDLNGTVEALQDELYTRIQKARSEDLRRVTTTVGPHRDELELKIGETAVRAFGSQGQQRTSALSLKLAELRLMEEETGEAPILLLDDVMSELDDERQRLLLKHTSGVQTFIACTNYRQLPHMEQREMAVFEVGMHEGVSGCTLI</sequence>
<dbReference type="InterPro" id="IPR003395">
    <property type="entry name" value="RecF/RecN/SMC_N"/>
</dbReference>
<dbReference type="Gene3D" id="3.40.50.300">
    <property type="entry name" value="P-loop containing nucleotide triphosphate hydrolases"/>
    <property type="match status" value="1"/>
</dbReference>
<dbReference type="InterPro" id="IPR042174">
    <property type="entry name" value="RecF_2"/>
</dbReference>
<dbReference type="GO" id="GO:0006260">
    <property type="term" value="P:DNA replication"/>
    <property type="evidence" value="ECO:0007669"/>
    <property type="project" value="UniProtKB-UniRule"/>
</dbReference>
<dbReference type="RefSeq" id="WP_249285158.1">
    <property type="nucleotide sequence ID" value="NZ_JACRSO010000003.1"/>
</dbReference>
<dbReference type="Pfam" id="PF02463">
    <property type="entry name" value="SMC_N"/>
    <property type="match status" value="1"/>
</dbReference>
<dbReference type="CDD" id="cd03242">
    <property type="entry name" value="ABC_RecF"/>
    <property type="match status" value="1"/>
</dbReference>
<evidence type="ECO:0000256" key="12">
    <source>
        <dbReference type="HAMAP-Rule" id="MF_00365"/>
    </source>
</evidence>
<dbReference type="GO" id="GO:0005524">
    <property type="term" value="F:ATP binding"/>
    <property type="evidence" value="ECO:0007669"/>
    <property type="project" value="UniProtKB-UniRule"/>
</dbReference>
<dbReference type="GO" id="GO:0000731">
    <property type="term" value="P:DNA synthesis involved in DNA repair"/>
    <property type="evidence" value="ECO:0007669"/>
    <property type="project" value="TreeGrafter"/>
</dbReference>
<evidence type="ECO:0000256" key="8">
    <source>
        <dbReference type="ARBA" id="ARBA00022840"/>
    </source>
</evidence>
<comment type="subcellular location">
    <subcellularLocation>
        <location evidence="1 12 13">Cytoplasm</location>
    </subcellularLocation>
</comment>
<organism evidence="15 16">
    <name type="scientific">Luoshenia tenuis</name>
    <dbReference type="NCBI Taxonomy" id="2763654"/>
    <lineage>
        <taxon>Bacteria</taxon>
        <taxon>Bacillati</taxon>
        <taxon>Bacillota</taxon>
        <taxon>Clostridia</taxon>
        <taxon>Christensenellales</taxon>
        <taxon>Christensenellaceae</taxon>
        <taxon>Luoshenia</taxon>
    </lineage>
</organism>
<dbReference type="EMBL" id="JACRSO010000003">
    <property type="protein sequence ID" value="MBC8529284.1"/>
    <property type="molecule type" value="Genomic_DNA"/>
</dbReference>
<keyword evidence="5 12" id="KW-0235">DNA replication</keyword>
<proteinExistence type="inferred from homology"/>
<protein>
    <recommendedName>
        <fullName evidence="3 12">DNA replication and repair protein RecF</fullName>
    </recommendedName>
</protein>
<dbReference type="PANTHER" id="PTHR32182:SF0">
    <property type="entry name" value="DNA REPLICATION AND REPAIR PROTEIN RECF"/>
    <property type="match status" value="1"/>
</dbReference>